<comment type="similarity">
    <text evidence="8 9">Belongs to the TonB-dependent receptor family.</text>
</comment>
<proteinExistence type="inferred from homology"/>
<dbReference type="InterPro" id="IPR036942">
    <property type="entry name" value="Beta-barrel_TonB_sf"/>
</dbReference>
<accession>A0AAW7JEI9</accession>
<feature type="domain" description="TonB-dependent receptor-like beta-barrel" evidence="10">
    <location>
        <begin position="283"/>
        <end position="742"/>
    </location>
</feature>
<comment type="subcellular location">
    <subcellularLocation>
        <location evidence="1 8">Cell outer membrane</location>
        <topology evidence="1 8">Multi-pass membrane protein</topology>
    </subcellularLocation>
</comment>
<evidence type="ECO:0000256" key="2">
    <source>
        <dbReference type="ARBA" id="ARBA00022448"/>
    </source>
</evidence>
<evidence type="ECO:0000313" key="13">
    <source>
        <dbReference type="EMBL" id="MDN0024319.1"/>
    </source>
</evidence>
<evidence type="ECO:0000259" key="11">
    <source>
        <dbReference type="Pfam" id="PF07715"/>
    </source>
</evidence>
<dbReference type="InterPro" id="IPR008969">
    <property type="entry name" value="CarboxyPept-like_regulatory"/>
</dbReference>
<dbReference type="Gene3D" id="2.170.130.10">
    <property type="entry name" value="TonB-dependent receptor, plug domain"/>
    <property type="match status" value="1"/>
</dbReference>
<dbReference type="PANTHER" id="PTHR30069:SF57">
    <property type="entry name" value="TONB-DEPENDENT RECEPTOR"/>
    <property type="match status" value="1"/>
</dbReference>
<keyword evidence="3 8" id="KW-1134">Transmembrane beta strand</keyword>
<dbReference type="Gene3D" id="2.40.170.20">
    <property type="entry name" value="TonB-dependent receptor, beta-barrel domain"/>
    <property type="match status" value="1"/>
</dbReference>
<dbReference type="GO" id="GO:0015344">
    <property type="term" value="F:siderophore uptake transmembrane transporter activity"/>
    <property type="evidence" value="ECO:0007669"/>
    <property type="project" value="TreeGrafter"/>
</dbReference>
<dbReference type="PROSITE" id="PS52016">
    <property type="entry name" value="TONB_DEPENDENT_REC_3"/>
    <property type="match status" value="1"/>
</dbReference>
<dbReference type="InterPro" id="IPR012910">
    <property type="entry name" value="Plug_dom"/>
</dbReference>
<evidence type="ECO:0000256" key="9">
    <source>
        <dbReference type="RuleBase" id="RU003357"/>
    </source>
</evidence>
<evidence type="ECO:0000256" key="3">
    <source>
        <dbReference type="ARBA" id="ARBA00022452"/>
    </source>
</evidence>
<dbReference type="InterPro" id="IPR039426">
    <property type="entry name" value="TonB-dep_rcpt-like"/>
</dbReference>
<evidence type="ECO:0000256" key="1">
    <source>
        <dbReference type="ARBA" id="ARBA00004571"/>
    </source>
</evidence>
<gene>
    <name evidence="12" type="ORF">QVN81_02110</name>
    <name evidence="13" type="ORF">QVN84_02105</name>
</gene>
<dbReference type="AlphaFoldDB" id="A0AAW7JEI9"/>
<name>A0AAW7JEI9_9BACT</name>
<dbReference type="EMBL" id="JAUEIE010000001">
    <property type="protein sequence ID" value="MDN0021822.1"/>
    <property type="molecule type" value="Genomic_DNA"/>
</dbReference>
<dbReference type="InterPro" id="IPR000531">
    <property type="entry name" value="Beta-barrel_TonB"/>
</dbReference>
<organism evidence="13 15">
    <name type="scientific">Leyella lascolaii</name>
    <dbReference type="NCBI Taxonomy" id="1776379"/>
    <lineage>
        <taxon>Bacteria</taxon>
        <taxon>Pseudomonadati</taxon>
        <taxon>Bacteroidota</taxon>
        <taxon>Bacteroidia</taxon>
        <taxon>Bacteroidales</taxon>
        <taxon>Prevotellaceae</taxon>
        <taxon>Leyella</taxon>
    </lineage>
</organism>
<dbReference type="RefSeq" id="WP_289824571.1">
    <property type="nucleotide sequence ID" value="NZ_JAUEIE010000001.1"/>
</dbReference>
<comment type="caution">
    <text evidence="13">The sequence shown here is derived from an EMBL/GenBank/DDBJ whole genome shotgun (WGS) entry which is preliminary data.</text>
</comment>
<evidence type="ECO:0000259" key="10">
    <source>
        <dbReference type="Pfam" id="PF00593"/>
    </source>
</evidence>
<evidence type="ECO:0000313" key="14">
    <source>
        <dbReference type="Proteomes" id="UP001167831"/>
    </source>
</evidence>
<dbReference type="SUPFAM" id="SSF49464">
    <property type="entry name" value="Carboxypeptidase regulatory domain-like"/>
    <property type="match status" value="1"/>
</dbReference>
<reference evidence="13" key="1">
    <citation type="submission" date="2023-06" db="EMBL/GenBank/DDBJ databases">
        <authorList>
            <person name="Zeman M."/>
            <person name="Kubasova T."/>
            <person name="Jahodarova E."/>
            <person name="Nykrynova M."/>
            <person name="Rychlik I."/>
        </authorList>
    </citation>
    <scope>NUCLEOTIDE SEQUENCE</scope>
    <source>
        <strain evidence="13">ET15</strain>
        <strain evidence="12">ET37</strain>
    </source>
</reference>
<dbReference type="SUPFAM" id="SSF56935">
    <property type="entry name" value="Porins"/>
    <property type="match status" value="1"/>
</dbReference>
<evidence type="ECO:0000256" key="5">
    <source>
        <dbReference type="ARBA" id="ARBA00023077"/>
    </source>
</evidence>
<keyword evidence="5 9" id="KW-0798">TonB box</keyword>
<keyword evidence="7 8" id="KW-0998">Cell outer membrane</keyword>
<dbReference type="Gene3D" id="2.60.40.1120">
    <property type="entry name" value="Carboxypeptidase-like, regulatory domain"/>
    <property type="match status" value="1"/>
</dbReference>
<keyword evidence="2 8" id="KW-0813">Transport</keyword>
<dbReference type="Pfam" id="PF00593">
    <property type="entry name" value="TonB_dep_Rec_b-barrel"/>
    <property type="match status" value="1"/>
</dbReference>
<evidence type="ECO:0000313" key="12">
    <source>
        <dbReference type="EMBL" id="MDN0021822.1"/>
    </source>
</evidence>
<dbReference type="EMBL" id="JAUEIF010000001">
    <property type="protein sequence ID" value="MDN0024319.1"/>
    <property type="molecule type" value="Genomic_DNA"/>
</dbReference>
<keyword evidence="6 8" id="KW-0472">Membrane</keyword>
<dbReference type="GO" id="GO:0044718">
    <property type="term" value="P:siderophore transmembrane transport"/>
    <property type="evidence" value="ECO:0007669"/>
    <property type="project" value="TreeGrafter"/>
</dbReference>
<evidence type="ECO:0000256" key="7">
    <source>
        <dbReference type="ARBA" id="ARBA00023237"/>
    </source>
</evidence>
<dbReference type="Proteomes" id="UP001167831">
    <property type="component" value="Unassembled WGS sequence"/>
</dbReference>
<dbReference type="Proteomes" id="UP001168478">
    <property type="component" value="Unassembled WGS sequence"/>
</dbReference>
<keyword evidence="14" id="KW-1185">Reference proteome</keyword>
<dbReference type="PANTHER" id="PTHR30069">
    <property type="entry name" value="TONB-DEPENDENT OUTER MEMBRANE RECEPTOR"/>
    <property type="match status" value="1"/>
</dbReference>
<feature type="domain" description="TonB-dependent receptor plug" evidence="11">
    <location>
        <begin position="129"/>
        <end position="235"/>
    </location>
</feature>
<dbReference type="Pfam" id="PF07715">
    <property type="entry name" value="Plug"/>
    <property type="match status" value="1"/>
</dbReference>
<keyword evidence="13" id="KW-0675">Receptor</keyword>
<evidence type="ECO:0000256" key="4">
    <source>
        <dbReference type="ARBA" id="ARBA00022692"/>
    </source>
</evidence>
<dbReference type="InterPro" id="IPR037066">
    <property type="entry name" value="Plug_dom_sf"/>
</dbReference>
<sequence>MRHHILMLALALYSAYGTARTDGNGPVTEGNAVAVHVIEKDSEDNLPGAVVKIKETGQAAVTDADGHCLFRNIPDGTYTLTVRLLGYSTQEKKVSVSRDFAADVHFVMTADVTVTDEVVVSANRNETSRRDAPVVVNVLNNKLFEAVNSSDLAKSLNYQSGLRVENNCQNCGFPQVRINGLEGPYSQILINSRPVVSALSGVYGLEQIPVNMIDRVEVVRGGGSALFGANAVGGTINVITKDPVNNSFQVSSTLSDMNGKAWEQYFGANASLVSDKNTYGVALYQSYRNRNPYDADGDGFSELGKLNMNSFGLRGYYRPSQFSRLGIEYHVTNEFRRGGNKFDLEPFETEITEQTKHVINSGGLTYDVFFNSYKHKLSFYSSIQHTDRNSYYGAQQNPDAYGKTDDLTWVAGAMYTGNFSRLLFAPAVITSGIEYQNNSLHDVMLGYNRDMRQDVRIGGGFVQSEWKINRFTLLAGFRVDKHNLIDNPIFSPRVNMMYKPSDKLQARLTWSTGFRAPQAYDEDLHVTAVGGEGVLIRLAEGLKPERSNSFSASADRTFSFGHWQANLLVEAFYTQLNDVFVLEKTGTDDSGNIIKERRNGNGARVYGINFDGKIAHGSELSLQAGFTVQSSRYIKKESWSEDPDVAPTRYMPRTPGCYGYFTLTSAPLRNFDFSLSGVYTGRMRVPHIAPDPSEIPAGYEYSYITKDELVHTPDFFELNLKLNYTFVLSDHVKLNLNGGVQNMLNAFQKDLDKGGFRDSGYFYGPVQPRTYFIGFKITN</sequence>
<evidence type="ECO:0000256" key="8">
    <source>
        <dbReference type="PROSITE-ProRule" id="PRU01360"/>
    </source>
</evidence>
<protein>
    <submittedName>
        <fullName evidence="13">TonB-dependent receptor</fullName>
    </submittedName>
</protein>
<evidence type="ECO:0000256" key="6">
    <source>
        <dbReference type="ARBA" id="ARBA00023136"/>
    </source>
</evidence>
<dbReference type="Pfam" id="PF13715">
    <property type="entry name" value="CarbopepD_reg_2"/>
    <property type="match status" value="1"/>
</dbReference>
<reference evidence="13" key="2">
    <citation type="submission" date="2023-08" db="EMBL/GenBank/DDBJ databases">
        <title>Identification and characterization of horizontal gene transfer across gut microbiota members of farm animals based on homology search.</title>
        <authorList>
            <person name="Schwarzerova J."/>
            <person name="Nykrynova M."/>
            <person name="Jureckova K."/>
            <person name="Cejkova D."/>
            <person name="Rychlik I."/>
        </authorList>
    </citation>
    <scope>NUCLEOTIDE SEQUENCE</scope>
    <source>
        <strain evidence="13">ET15</strain>
        <strain evidence="12">ET37</strain>
    </source>
</reference>
<dbReference type="GO" id="GO:0009279">
    <property type="term" value="C:cell outer membrane"/>
    <property type="evidence" value="ECO:0007669"/>
    <property type="project" value="UniProtKB-SubCell"/>
</dbReference>
<keyword evidence="4 8" id="KW-0812">Transmembrane</keyword>
<evidence type="ECO:0000313" key="15">
    <source>
        <dbReference type="Proteomes" id="UP001168478"/>
    </source>
</evidence>